<accession>A0A699XAK6</accession>
<feature type="compositionally biased region" description="Basic and acidic residues" evidence="1">
    <location>
        <begin position="18"/>
        <end position="33"/>
    </location>
</feature>
<organism evidence="2">
    <name type="scientific">Tanacetum cinerariifolium</name>
    <name type="common">Dalmatian daisy</name>
    <name type="synonym">Chrysanthemum cinerariifolium</name>
    <dbReference type="NCBI Taxonomy" id="118510"/>
    <lineage>
        <taxon>Eukaryota</taxon>
        <taxon>Viridiplantae</taxon>
        <taxon>Streptophyta</taxon>
        <taxon>Embryophyta</taxon>
        <taxon>Tracheophyta</taxon>
        <taxon>Spermatophyta</taxon>
        <taxon>Magnoliopsida</taxon>
        <taxon>eudicotyledons</taxon>
        <taxon>Gunneridae</taxon>
        <taxon>Pentapetalae</taxon>
        <taxon>asterids</taxon>
        <taxon>campanulids</taxon>
        <taxon>Asterales</taxon>
        <taxon>Asteraceae</taxon>
        <taxon>Asteroideae</taxon>
        <taxon>Anthemideae</taxon>
        <taxon>Anthemidinae</taxon>
        <taxon>Tanacetum</taxon>
    </lineage>
</organism>
<feature type="non-terminal residue" evidence="2">
    <location>
        <position position="1"/>
    </location>
</feature>
<protein>
    <submittedName>
        <fullName evidence="2">Uncharacterized protein</fullName>
    </submittedName>
</protein>
<comment type="caution">
    <text evidence="2">The sequence shown here is derived from an EMBL/GenBank/DDBJ whole genome shotgun (WGS) entry which is preliminary data.</text>
</comment>
<evidence type="ECO:0000313" key="2">
    <source>
        <dbReference type="EMBL" id="GFD56193.1"/>
    </source>
</evidence>
<sequence>RRILKERLGPRYLRTRSRSPEPRRGRSKSPREKGPKRRTVFKRLEKGVFHRLGDKEKNVSAHSRGSERKSQKRVFTKNESSVRK</sequence>
<evidence type="ECO:0000256" key="1">
    <source>
        <dbReference type="SAM" id="MobiDB-lite"/>
    </source>
</evidence>
<dbReference type="EMBL" id="BKCJ011826433">
    <property type="protein sequence ID" value="GFD56193.1"/>
    <property type="molecule type" value="Genomic_DNA"/>
</dbReference>
<dbReference type="AlphaFoldDB" id="A0A699XAK6"/>
<name>A0A699XAK6_TANCI</name>
<feature type="region of interest" description="Disordered" evidence="1">
    <location>
        <begin position="1"/>
        <end position="84"/>
    </location>
</feature>
<gene>
    <name evidence="2" type="ORF">Tci_928162</name>
</gene>
<reference evidence="2" key="1">
    <citation type="journal article" date="2019" name="Sci. Rep.">
        <title>Draft genome of Tanacetum cinerariifolium, the natural source of mosquito coil.</title>
        <authorList>
            <person name="Yamashiro T."/>
            <person name="Shiraishi A."/>
            <person name="Satake H."/>
            <person name="Nakayama K."/>
        </authorList>
    </citation>
    <scope>NUCLEOTIDE SEQUENCE</scope>
</reference>
<proteinExistence type="predicted"/>
<feature type="compositionally biased region" description="Basic and acidic residues" evidence="1">
    <location>
        <begin position="42"/>
        <end position="69"/>
    </location>
</feature>